<evidence type="ECO:0000259" key="5">
    <source>
        <dbReference type="PROSITE" id="PS51078"/>
    </source>
</evidence>
<dbReference type="Gene3D" id="1.10.10.10">
    <property type="entry name" value="Winged helix-like DNA-binding domain superfamily/Winged helix DNA-binding domain"/>
    <property type="match status" value="1"/>
</dbReference>
<dbReference type="AlphaFoldDB" id="A0A8J7GA94"/>
<feature type="domain" description="IclR-ED" evidence="5">
    <location>
        <begin position="73"/>
        <end position="251"/>
    </location>
</feature>
<dbReference type="GO" id="GO:0003677">
    <property type="term" value="F:DNA binding"/>
    <property type="evidence" value="ECO:0007669"/>
    <property type="project" value="UniProtKB-KW"/>
</dbReference>
<dbReference type="InterPro" id="IPR029016">
    <property type="entry name" value="GAF-like_dom_sf"/>
</dbReference>
<dbReference type="SUPFAM" id="SSF46785">
    <property type="entry name" value="Winged helix' DNA-binding domain"/>
    <property type="match status" value="1"/>
</dbReference>
<gene>
    <name evidence="6" type="ORF">IW245_000828</name>
</gene>
<evidence type="ECO:0000313" key="7">
    <source>
        <dbReference type="Proteomes" id="UP000622552"/>
    </source>
</evidence>
<keyword evidence="2 6" id="KW-0238">DNA-binding</keyword>
<reference evidence="6" key="1">
    <citation type="submission" date="2020-11" db="EMBL/GenBank/DDBJ databases">
        <title>Sequencing the genomes of 1000 actinobacteria strains.</title>
        <authorList>
            <person name="Klenk H.-P."/>
        </authorList>
    </citation>
    <scope>NUCLEOTIDE SEQUENCE</scope>
    <source>
        <strain evidence="6">DSM 45356</strain>
    </source>
</reference>
<keyword evidence="7" id="KW-1185">Reference proteome</keyword>
<dbReference type="Gene3D" id="3.30.450.40">
    <property type="match status" value="1"/>
</dbReference>
<evidence type="ECO:0000256" key="3">
    <source>
        <dbReference type="ARBA" id="ARBA00023163"/>
    </source>
</evidence>
<sequence>MSTSATATTSIVGRIIRLATCLLREGRPLGISEMSRLLQLPKATVHRLVTALAAEGAVVRYGNLYDISDRTWRLLDAAATPTHALLRTVLAPHVMELFHHTRHSASLAVLRGTMVFHLEHLQTRTSRPQLANHAPAHATAMGKALLAHHHDIHQVLGTTPLPAFTTRTITDPADLTVELASIRTRGVAYDHGEHAEDQVGMATTIDSAPGGPVAAIGVAGPRASFSFASVEPVLRRVAHTASTALRRAMAGVPGDGVPPDARRGSPVPPHR</sequence>
<evidence type="ECO:0000256" key="2">
    <source>
        <dbReference type="ARBA" id="ARBA00023125"/>
    </source>
</evidence>
<feature type="region of interest" description="Disordered" evidence="4">
    <location>
        <begin position="250"/>
        <end position="271"/>
    </location>
</feature>
<dbReference type="PANTHER" id="PTHR30136:SF24">
    <property type="entry name" value="HTH-TYPE TRANSCRIPTIONAL REPRESSOR ALLR"/>
    <property type="match status" value="1"/>
</dbReference>
<keyword evidence="3" id="KW-0804">Transcription</keyword>
<name>A0A8J7GA94_9ACTN</name>
<dbReference type="InterPro" id="IPR005471">
    <property type="entry name" value="Tscrpt_reg_IclR_N"/>
</dbReference>
<organism evidence="6 7">
    <name type="scientific">Longispora fulva</name>
    <dbReference type="NCBI Taxonomy" id="619741"/>
    <lineage>
        <taxon>Bacteria</taxon>
        <taxon>Bacillati</taxon>
        <taxon>Actinomycetota</taxon>
        <taxon>Actinomycetes</taxon>
        <taxon>Micromonosporales</taxon>
        <taxon>Micromonosporaceae</taxon>
        <taxon>Longispora</taxon>
    </lineage>
</organism>
<evidence type="ECO:0000256" key="1">
    <source>
        <dbReference type="ARBA" id="ARBA00023015"/>
    </source>
</evidence>
<dbReference type="InterPro" id="IPR036388">
    <property type="entry name" value="WH-like_DNA-bd_sf"/>
</dbReference>
<dbReference type="Proteomes" id="UP000622552">
    <property type="component" value="Unassembled WGS sequence"/>
</dbReference>
<dbReference type="SMART" id="SM00346">
    <property type="entry name" value="HTH_ICLR"/>
    <property type="match status" value="1"/>
</dbReference>
<comment type="caution">
    <text evidence="6">The sequence shown here is derived from an EMBL/GenBank/DDBJ whole genome shotgun (WGS) entry which is preliminary data.</text>
</comment>
<dbReference type="PANTHER" id="PTHR30136">
    <property type="entry name" value="HELIX-TURN-HELIX TRANSCRIPTIONAL REGULATOR, ICLR FAMILY"/>
    <property type="match status" value="1"/>
</dbReference>
<dbReference type="GO" id="GO:0003700">
    <property type="term" value="F:DNA-binding transcription factor activity"/>
    <property type="evidence" value="ECO:0007669"/>
    <property type="project" value="TreeGrafter"/>
</dbReference>
<proteinExistence type="predicted"/>
<dbReference type="Pfam" id="PF09339">
    <property type="entry name" value="HTH_IclR"/>
    <property type="match status" value="1"/>
</dbReference>
<dbReference type="InterPro" id="IPR036390">
    <property type="entry name" value="WH_DNA-bd_sf"/>
</dbReference>
<dbReference type="RefSeq" id="WP_197001846.1">
    <property type="nucleotide sequence ID" value="NZ_BONS01000023.1"/>
</dbReference>
<accession>A0A8J7GA94</accession>
<dbReference type="PROSITE" id="PS51078">
    <property type="entry name" value="ICLR_ED"/>
    <property type="match status" value="1"/>
</dbReference>
<dbReference type="GO" id="GO:0045892">
    <property type="term" value="P:negative regulation of DNA-templated transcription"/>
    <property type="evidence" value="ECO:0007669"/>
    <property type="project" value="TreeGrafter"/>
</dbReference>
<evidence type="ECO:0000313" key="6">
    <source>
        <dbReference type="EMBL" id="MBG6134634.1"/>
    </source>
</evidence>
<dbReference type="Pfam" id="PF01614">
    <property type="entry name" value="IclR_C"/>
    <property type="match status" value="1"/>
</dbReference>
<dbReference type="EMBL" id="JADOUF010000001">
    <property type="protein sequence ID" value="MBG6134634.1"/>
    <property type="molecule type" value="Genomic_DNA"/>
</dbReference>
<protein>
    <submittedName>
        <fullName evidence="6">DNA-binding IclR family transcriptional regulator</fullName>
    </submittedName>
</protein>
<dbReference type="InterPro" id="IPR014757">
    <property type="entry name" value="Tscrpt_reg_IclR_C"/>
</dbReference>
<keyword evidence="1" id="KW-0805">Transcription regulation</keyword>
<dbReference type="InterPro" id="IPR050707">
    <property type="entry name" value="HTH_MetabolicPath_Reg"/>
</dbReference>
<dbReference type="SUPFAM" id="SSF55781">
    <property type="entry name" value="GAF domain-like"/>
    <property type="match status" value="1"/>
</dbReference>
<evidence type="ECO:0000256" key="4">
    <source>
        <dbReference type="SAM" id="MobiDB-lite"/>
    </source>
</evidence>